<dbReference type="SUPFAM" id="SSF63411">
    <property type="entry name" value="LuxS/MPP-like metallohydrolase"/>
    <property type="match status" value="2"/>
</dbReference>
<dbReference type="InterPro" id="IPR011249">
    <property type="entry name" value="Metalloenz_LuxS/M16"/>
</dbReference>
<evidence type="ECO:0000259" key="5">
    <source>
        <dbReference type="Pfam" id="PF05193"/>
    </source>
</evidence>
<evidence type="ECO:0000313" key="6">
    <source>
        <dbReference type="EMBL" id="BCX49551.1"/>
    </source>
</evidence>
<dbReference type="PROSITE" id="PS00143">
    <property type="entry name" value="INSULINASE"/>
    <property type="match status" value="1"/>
</dbReference>
<dbReference type="RefSeq" id="WP_338686203.1">
    <property type="nucleotide sequence ID" value="NZ_AP024702.1"/>
</dbReference>
<evidence type="ECO:0000256" key="1">
    <source>
        <dbReference type="ARBA" id="ARBA00001947"/>
    </source>
</evidence>
<proteinExistence type="inferred from homology"/>
<dbReference type="Gene3D" id="3.30.830.10">
    <property type="entry name" value="Metalloenzyme, LuxS/M16 peptidase-like"/>
    <property type="match status" value="2"/>
</dbReference>
<dbReference type="InterPro" id="IPR011765">
    <property type="entry name" value="Pept_M16_N"/>
</dbReference>
<dbReference type="PANTHER" id="PTHR11851:SF49">
    <property type="entry name" value="MITOCHONDRIAL-PROCESSING PEPTIDASE SUBUNIT ALPHA"/>
    <property type="match status" value="1"/>
</dbReference>
<evidence type="ECO:0000313" key="7">
    <source>
        <dbReference type="Proteomes" id="UP001374893"/>
    </source>
</evidence>
<comment type="cofactor">
    <cofactor evidence="1">
        <name>Zn(2+)</name>
        <dbReference type="ChEBI" id="CHEBI:29105"/>
    </cofactor>
</comment>
<evidence type="ECO:0000256" key="2">
    <source>
        <dbReference type="ARBA" id="ARBA00007261"/>
    </source>
</evidence>
<accession>A0ABM7RH12</accession>
<gene>
    <name evidence="6" type="ORF">HAHE_34590</name>
</gene>
<feature type="domain" description="Peptidase M16 C-terminal" evidence="5">
    <location>
        <begin position="169"/>
        <end position="340"/>
    </location>
</feature>
<dbReference type="Proteomes" id="UP001374893">
    <property type="component" value="Chromosome"/>
</dbReference>
<comment type="similarity">
    <text evidence="2 3">Belongs to the peptidase M16 family.</text>
</comment>
<dbReference type="EMBL" id="AP024702">
    <property type="protein sequence ID" value="BCX49551.1"/>
    <property type="molecule type" value="Genomic_DNA"/>
</dbReference>
<reference evidence="6 7" key="1">
    <citation type="submission" date="2021-06" db="EMBL/GenBank/DDBJ databases">
        <title>Complete genome of Haloferula helveola possessing various polysaccharide degrading enzymes.</title>
        <authorList>
            <person name="Takami H."/>
            <person name="Huang C."/>
            <person name="Hamasaki K."/>
        </authorList>
    </citation>
    <scope>NUCLEOTIDE SEQUENCE [LARGE SCALE GENOMIC DNA]</scope>
    <source>
        <strain evidence="6 7">CN-1</strain>
    </source>
</reference>
<sequence>MRADYQTCRSRAGFRIALARLPESECSALSVHVPAGGRDDPAGLAGLAHFVEHMSFKGTDSRTARCISIETEDAGASLNAFTSEDQTVYEGRGDADCLPLLADIVSDMVWRSNFPESEIGLERDVIAEEIVMYYESPTDHIGDLISGALWTPHPLGEPIAGTLESVARVDRQALLDFTSSHHRREDVVISVAGPFTMEQVLEHLEPHLPQALPAPPCQPYIGPAGGTSELLEARETAQVQLALAYRTFGRTDPRRHPARLLATILGDGASSRLFQKLREERGLCYQIGCDVTFLADTGALEIHAGLDPDSRDEALACIREELDDLARNGPDETELARAKRLHESQTRATMESTAAHASWIGDCVLHHDEVITPEAALAELAAVAATEVRDVARELIQPENEALAEIHPV</sequence>
<dbReference type="InterPro" id="IPR001431">
    <property type="entry name" value="Pept_M16_Zn_BS"/>
</dbReference>
<evidence type="ECO:0000256" key="3">
    <source>
        <dbReference type="RuleBase" id="RU004447"/>
    </source>
</evidence>
<dbReference type="InterPro" id="IPR007863">
    <property type="entry name" value="Peptidase_M16_C"/>
</dbReference>
<dbReference type="Pfam" id="PF00675">
    <property type="entry name" value="Peptidase_M16"/>
    <property type="match status" value="1"/>
</dbReference>
<keyword evidence="7" id="KW-1185">Reference proteome</keyword>
<feature type="domain" description="Peptidase M16 N-terminal" evidence="4">
    <location>
        <begin position="15"/>
        <end position="162"/>
    </location>
</feature>
<name>A0ABM7RH12_9BACT</name>
<dbReference type="PANTHER" id="PTHR11851">
    <property type="entry name" value="METALLOPROTEASE"/>
    <property type="match status" value="1"/>
</dbReference>
<evidence type="ECO:0000259" key="4">
    <source>
        <dbReference type="Pfam" id="PF00675"/>
    </source>
</evidence>
<dbReference type="InterPro" id="IPR050361">
    <property type="entry name" value="MPP/UQCRC_Complex"/>
</dbReference>
<organism evidence="6 7">
    <name type="scientific">Haloferula helveola</name>
    <dbReference type="NCBI Taxonomy" id="490095"/>
    <lineage>
        <taxon>Bacteria</taxon>
        <taxon>Pseudomonadati</taxon>
        <taxon>Verrucomicrobiota</taxon>
        <taxon>Verrucomicrobiia</taxon>
        <taxon>Verrucomicrobiales</taxon>
        <taxon>Verrucomicrobiaceae</taxon>
        <taxon>Haloferula</taxon>
    </lineage>
</organism>
<protein>
    <submittedName>
        <fullName evidence="6">Peptidase M16</fullName>
    </submittedName>
</protein>
<dbReference type="Pfam" id="PF05193">
    <property type="entry name" value="Peptidase_M16_C"/>
    <property type="match status" value="1"/>
</dbReference>